<feature type="transmembrane region" description="Helical" evidence="1">
    <location>
        <begin position="94"/>
        <end position="114"/>
    </location>
</feature>
<sequence>MSNKSWISYWFALSSVVMFWDAGYCLMRPRSMAGGDLYWLWKPYTYYEQVDLVYGVQAFENGEGFASAAAVMNVIENLTALLYLYMNHISKSELSPLVGYSAAIMTMAKTVLYVGQELFCGLCAVGHNETSVIISYWAFPNALWFTVSCLIMWSLGKDISSSLRHNKLKAH</sequence>
<comment type="caution">
    <text evidence="2">The sequence shown here is derived from an EMBL/GenBank/DDBJ whole genome shotgun (WGS) entry which is preliminary data.</text>
</comment>
<dbReference type="PANTHER" id="PTHR37919:SF2">
    <property type="entry name" value="EXPERA DOMAIN-CONTAINING PROTEIN"/>
    <property type="match status" value="1"/>
</dbReference>
<evidence type="ECO:0000313" key="2">
    <source>
        <dbReference type="EMBL" id="KAK7461935.1"/>
    </source>
</evidence>
<name>A0ABR1JK82_9AGAR</name>
<evidence type="ECO:0000313" key="3">
    <source>
        <dbReference type="Proteomes" id="UP001498398"/>
    </source>
</evidence>
<gene>
    <name evidence="2" type="ORF">VKT23_008366</name>
</gene>
<dbReference type="Proteomes" id="UP001498398">
    <property type="component" value="Unassembled WGS sequence"/>
</dbReference>
<keyword evidence="1" id="KW-0472">Membrane</keyword>
<reference evidence="2 3" key="1">
    <citation type="submission" date="2024-01" db="EMBL/GenBank/DDBJ databases">
        <title>A draft genome for the cacao thread blight pathogen Marasmiellus scandens.</title>
        <authorList>
            <person name="Baruah I.K."/>
            <person name="Leung J."/>
            <person name="Bukari Y."/>
            <person name="Amoako-Attah I."/>
            <person name="Meinhardt L.W."/>
            <person name="Bailey B.A."/>
            <person name="Cohen S.P."/>
        </authorList>
    </citation>
    <scope>NUCLEOTIDE SEQUENCE [LARGE SCALE GENOMIC DNA]</scope>
    <source>
        <strain evidence="2 3">GH-19</strain>
    </source>
</reference>
<feature type="transmembrane region" description="Helical" evidence="1">
    <location>
        <begin position="6"/>
        <end position="27"/>
    </location>
</feature>
<dbReference type="PANTHER" id="PTHR37919">
    <property type="entry name" value="PROTEIN CBG05606"/>
    <property type="match status" value="1"/>
</dbReference>
<evidence type="ECO:0000256" key="1">
    <source>
        <dbReference type="SAM" id="Phobius"/>
    </source>
</evidence>
<accession>A0ABR1JK82</accession>
<organism evidence="2 3">
    <name type="scientific">Marasmiellus scandens</name>
    <dbReference type="NCBI Taxonomy" id="2682957"/>
    <lineage>
        <taxon>Eukaryota</taxon>
        <taxon>Fungi</taxon>
        <taxon>Dikarya</taxon>
        <taxon>Basidiomycota</taxon>
        <taxon>Agaricomycotina</taxon>
        <taxon>Agaricomycetes</taxon>
        <taxon>Agaricomycetidae</taxon>
        <taxon>Agaricales</taxon>
        <taxon>Marasmiineae</taxon>
        <taxon>Omphalotaceae</taxon>
        <taxon>Marasmiellus</taxon>
    </lineage>
</organism>
<proteinExistence type="predicted"/>
<keyword evidence="1" id="KW-0812">Transmembrane</keyword>
<keyword evidence="3" id="KW-1185">Reference proteome</keyword>
<dbReference type="EMBL" id="JBANRG010000012">
    <property type="protein sequence ID" value="KAK7461935.1"/>
    <property type="molecule type" value="Genomic_DNA"/>
</dbReference>
<evidence type="ECO:0008006" key="4">
    <source>
        <dbReference type="Google" id="ProtNLM"/>
    </source>
</evidence>
<feature type="transmembrane region" description="Helical" evidence="1">
    <location>
        <begin position="134"/>
        <end position="155"/>
    </location>
</feature>
<protein>
    <recommendedName>
        <fullName evidence="4">EXPERA domain-containing protein</fullName>
    </recommendedName>
</protein>
<keyword evidence="1" id="KW-1133">Transmembrane helix</keyword>